<reference evidence="4 5" key="1">
    <citation type="journal article" date="2023" name="Arcadia Sci">
        <title>De novo assembly of a long-read Amblyomma americanum tick genome.</title>
        <authorList>
            <person name="Chou S."/>
            <person name="Poskanzer K.E."/>
            <person name="Rollins M."/>
            <person name="Thuy-Boun P.S."/>
        </authorList>
    </citation>
    <scope>NUCLEOTIDE SEQUENCE [LARGE SCALE GENOMIC DNA]</scope>
    <source>
        <strain evidence="4">F_SG_1</strain>
        <tissue evidence="4">Salivary glands</tissue>
    </source>
</reference>
<protein>
    <recommendedName>
        <fullName evidence="6">BEN domain-containing protein</fullName>
    </recommendedName>
</protein>
<accession>A0AAQ4D4M0</accession>
<dbReference type="EMBL" id="JARKHS020035230">
    <property type="protein sequence ID" value="KAK8757410.1"/>
    <property type="molecule type" value="Genomic_DNA"/>
</dbReference>
<evidence type="ECO:0000256" key="1">
    <source>
        <dbReference type="SAM" id="Coils"/>
    </source>
</evidence>
<dbReference type="Proteomes" id="UP001321473">
    <property type="component" value="Unassembled WGS sequence"/>
</dbReference>
<evidence type="ECO:0000313" key="4">
    <source>
        <dbReference type="EMBL" id="KAK8757410.1"/>
    </source>
</evidence>
<sequence length="350" mass="39453">MYILWCCFLSFLFLLLQTGVLCGFPPDDLELMHSKLKSFRDPFPRVIDVDLQCSKEPVGKRRKMPSSKGKKKYRAEAVDLVNEAIIEQCGTELEQNEEVRQKTAELQDALHRKEKELKRLRKELREANELNQRLTSALLDKIEVARATTQPEGTVIAEVVMASCLDADSGLPKEMLCDAPSSAGDSHGNETADQPLEEGHKEMIEKPVALFEAVDGQVLIGPQLWMPVAKWIYVMKNTSDAKCCLEVARHLWTLSEAAERSLTGQQCRSIATAARKLPATPEKVEVMKNCLAYFVDQHLVPELPKDHRVAAVRKHLRSFFMEAARQGKRVRGAAAPRDTQTNELQQHPNQ</sequence>
<organism evidence="4 5">
    <name type="scientific">Amblyomma americanum</name>
    <name type="common">Lone star tick</name>
    <dbReference type="NCBI Taxonomy" id="6943"/>
    <lineage>
        <taxon>Eukaryota</taxon>
        <taxon>Metazoa</taxon>
        <taxon>Ecdysozoa</taxon>
        <taxon>Arthropoda</taxon>
        <taxon>Chelicerata</taxon>
        <taxon>Arachnida</taxon>
        <taxon>Acari</taxon>
        <taxon>Parasitiformes</taxon>
        <taxon>Ixodida</taxon>
        <taxon>Ixodoidea</taxon>
        <taxon>Ixodidae</taxon>
        <taxon>Amblyomminae</taxon>
        <taxon>Amblyomma</taxon>
    </lineage>
</organism>
<gene>
    <name evidence="4" type="ORF">V5799_004957</name>
</gene>
<comment type="caution">
    <text evidence="4">The sequence shown here is derived from an EMBL/GenBank/DDBJ whole genome shotgun (WGS) entry which is preliminary data.</text>
</comment>
<name>A0AAQ4D4M0_AMBAM</name>
<feature type="signal peptide" evidence="3">
    <location>
        <begin position="1"/>
        <end position="22"/>
    </location>
</feature>
<dbReference type="AlphaFoldDB" id="A0AAQ4D4M0"/>
<keyword evidence="5" id="KW-1185">Reference proteome</keyword>
<feature type="region of interest" description="Disordered" evidence="2">
    <location>
        <begin position="327"/>
        <end position="350"/>
    </location>
</feature>
<feature type="chain" id="PRO_5042922473" description="BEN domain-containing protein" evidence="3">
    <location>
        <begin position="23"/>
        <end position="350"/>
    </location>
</feature>
<evidence type="ECO:0000256" key="3">
    <source>
        <dbReference type="SAM" id="SignalP"/>
    </source>
</evidence>
<feature type="coiled-coil region" evidence="1">
    <location>
        <begin position="96"/>
        <end position="140"/>
    </location>
</feature>
<evidence type="ECO:0000256" key="2">
    <source>
        <dbReference type="SAM" id="MobiDB-lite"/>
    </source>
</evidence>
<evidence type="ECO:0000313" key="5">
    <source>
        <dbReference type="Proteomes" id="UP001321473"/>
    </source>
</evidence>
<feature type="compositionally biased region" description="Polar residues" evidence="2">
    <location>
        <begin position="338"/>
        <end position="350"/>
    </location>
</feature>
<keyword evidence="3" id="KW-0732">Signal</keyword>
<proteinExistence type="predicted"/>
<evidence type="ECO:0008006" key="6">
    <source>
        <dbReference type="Google" id="ProtNLM"/>
    </source>
</evidence>
<keyword evidence="1" id="KW-0175">Coiled coil</keyword>